<dbReference type="EMBL" id="QPJS01000001">
    <property type="protein sequence ID" value="RCX05620.1"/>
    <property type="molecule type" value="Genomic_DNA"/>
</dbReference>
<evidence type="ECO:0000313" key="3">
    <source>
        <dbReference type="EMBL" id="RCX05620.1"/>
    </source>
</evidence>
<dbReference type="CDD" id="cd00063">
    <property type="entry name" value="FN3"/>
    <property type="match status" value="1"/>
</dbReference>
<dbReference type="InterPro" id="IPR003961">
    <property type="entry name" value="FN3_dom"/>
</dbReference>
<name>A0A369A8C8_9FLAO</name>
<keyword evidence="1" id="KW-0732">Signal</keyword>
<gene>
    <name evidence="3" type="ORF">DES35_101908</name>
</gene>
<evidence type="ECO:0000256" key="1">
    <source>
        <dbReference type="SAM" id="SignalP"/>
    </source>
</evidence>
<keyword evidence="4" id="KW-1185">Reference proteome</keyword>
<organism evidence="3 4">
    <name type="scientific">Schleiferia thermophila</name>
    <dbReference type="NCBI Taxonomy" id="884107"/>
    <lineage>
        <taxon>Bacteria</taxon>
        <taxon>Pseudomonadati</taxon>
        <taxon>Bacteroidota</taxon>
        <taxon>Flavobacteriia</taxon>
        <taxon>Flavobacteriales</taxon>
        <taxon>Schleiferiaceae</taxon>
        <taxon>Schleiferia</taxon>
    </lineage>
</organism>
<dbReference type="SUPFAM" id="SSF49265">
    <property type="entry name" value="Fibronectin type III"/>
    <property type="match status" value="1"/>
</dbReference>
<proteinExistence type="predicted"/>
<sequence>MKRFFTLLLFVSFCATNVYSQTTITLGSEQFNINSSLASPYSGWFSSNRLQFVYTAAELTNAGASAGSISAFAFKVTAVNTANLNNYEIRMGHTSATNAAAHNNDPTMVVKNAHTLVPGSLGWYTIIFDTPFEWNGVENILLDICYVRQSFTSGTIWTYNNTPNQLRSNRQSVSTPICDLDVNSGLDSKPHAQFIYTASTCQIPNGINVSNITATGATINWNAPPNAPSSGYEYEVRTSGLPGSGPTGLVASGSTTGLSVSVTGLTELTDYVVYLRSNCGSNVFSTYTVGIPFKTICSAPLAGTYTLDKNSAASATNFTSFSTLIKRLSDCGVSAPVVVNVVANTGPYDEQVILTEISGTSTINTITINGNGETIRFNPSSTDRSIVRLEGAKHYILDSLTIKSTNINNFGHFIQFTQSSDSNVVRKCLFDFSLNSTAHTQYYGVVISNGISNIYNNVGISGNYNLIENNQIGGTGAVATGIFLATGTAEGNLFKFNKIIDWTSVGIESLGCVGCLFEGNEIYRQNLSAILPSNKVGLSFNSGPHHNTVVRNNKIWKIKGNLPGSNTDLYIGMSLVTGGTQASPLSVYNNVVELDGTSGEYVGISLSANHTYLYHNTIVIKGLNQTGTGQSSCLTFNGGGITRTYIKNNIFYFDRTGGSSQRLISINNGNFSSSSLYQIDNNVYEFHSPDRELDALAFVVGSV</sequence>
<dbReference type="InterPro" id="IPR013783">
    <property type="entry name" value="Ig-like_fold"/>
</dbReference>
<reference evidence="3 4" key="1">
    <citation type="submission" date="2018-07" db="EMBL/GenBank/DDBJ databases">
        <title>Genomic Encyclopedia of Type Strains, Phase IV (KMG-IV): sequencing the most valuable type-strain genomes for metagenomic binning, comparative biology and taxonomic classification.</title>
        <authorList>
            <person name="Goeker M."/>
        </authorList>
    </citation>
    <scope>NUCLEOTIDE SEQUENCE [LARGE SCALE GENOMIC DNA]</scope>
    <source>
        <strain evidence="3 4">DSM 21410</strain>
    </source>
</reference>
<comment type="caution">
    <text evidence="3">The sequence shown here is derived from an EMBL/GenBank/DDBJ whole genome shotgun (WGS) entry which is preliminary data.</text>
</comment>
<dbReference type="SUPFAM" id="SSF51126">
    <property type="entry name" value="Pectin lyase-like"/>
    <property type="match status" value="1"/>
</dbReference>
<dbReference type="AlphaFoldDB" id="A0A369A8C8"/>
<dbReference type="RefSeq" id="WP_114365906.1">
    <property type="nucleotide sequence ID" value="NZ_BHZF01000001.1"/>
</dbReference>
<dbReference type="Gene3D" id="2.60.40.10">
    <property type="entry name" value="Immunoglobulins"/>
    <property type="match status" value="1"/>
</dbReference>
<accession>A0A369A8C8</accession>
<dbReference type="Pfam" id="PF00041">
    <property type="entry name" value="fn3"/>
    <property type="match status" value="1"/>
</dbReference>
<dbReference type="InterPro" id="IPR011050">
    <property type="entry name" value="Pectin_lyase_fold/virulence"/>
</dbReference>
<feature type="domain" description="Fibronectin type-III" evidence="2">
    <location>
        <begin position="203"/>
        <end position="298"/>
    </location>
</feature>
<evidence type="ECO:0000313" key="4">
    <source>
        <dbReference type="Proteomes" id="UP000253517"/>
    </source>
</evidence>
<dbReference type="Proteomes" id="UP000253517">
    <property type="component" value="Unassembled WGS sequence"/>
</dbReference>
<evidence type="ECO:0000259" key="2">
    <source>
        <dbReference type="PROSITE" id="PS50853"/>
    </source>
</evidence>
<feature type="chain" id="PRO_5016694735" evidence="1">
    <location>
        <begin position="21"/>
        <end position="703"/>
    </location>
</feature>
<feature type="signal peptide" evidence="1">
    <location>
        <begin position="1"/>
        <end position="20"/>
    </location>
</feature>
<dbReference type="PROSITE" id="PS50853">
    <property type="entry name" value="FN3"/>
    <property type="match status" value="1"/>
</dbReference>
<protein>
    <submittedName>
        <fullName evidence="3">Fibronectin type III domain protein</fullName>
    </submittedName>
</protein>
<dbReference type="InterPro" id="IPR036116">
    <property type="entry name" value="FN3_sf"/>
</dbReference>